<dbReference type="InterPro" id="IPR004358">
    <property type="entry name" value="Sig_transdc_His_kin-like_C"/>
</dbReference>
<dbReference type="Pfam" id="PF02518">
    <property type="entry name" value="HATPase_c"/>
    <property type="match status" value="1"/>
</dbReference>
<dbReference type="PROSITE" id="PS50109">
    <property type="entry name" value="HIS_KIN"/>
    <property type="match status" value="1"/>
</dbReference>
<dbReference type="EMBL" id="WFLM01000005">
    <property type="protein sequence ID" value="KAB8036929.1"/>
    <property type="molecule type" value="Genomic_DNA"/>
</dbReference>
<keyword evidence="7" id="KW-1185">Reference proteome</keyword>
<dbReference type="InterPro" id="IPR005467">
    <property type="entry name" value="His_kinase_dom"/>
</dbReference>
<keyword evidence="4" id="KW-0812">Transmembrane</keyword>
<dbReference type="PANTHER" id="PTHR43547:SF2">
    <property type="entry name" value="HYBRID SIGNAL TRANSDUCTION HISTIDINE KINASE C"/>
    <property type="match status" value="1"/>
</dbReference>
<feature type="transmembrane region" description="Helical" evidence="4">
    <location>
        <begin position="141"/>
        <end position="165"/>
    </location>
</feature>
<evidence type="ECO:0000313" key="6">
    <source>
        <dbReference type="EMBL" id="KAB8036929.1"/>
    </source>
</evidence>
<dbReference type="PRINTS" id="PR00344">
    <property type="entry name" value="BCTRLSENSOR"/>
</dbReference>
<feature type="domain" description="Histidine kinase" evidence="5">
    <location>
        <begin position="237"/>
        <end position="445"/>
    </location>
</feature>
<dbReference type="EC" id="2.7.13.3" evidence="2"/>
<organism evidence="6 7">
    <name type="scientific">Silvanigrella paludirubra</name>
    <dbReference type="NCBI Taxonomy" id="2499159"/>
    <lineage>
        <taxon>Bacteria</taxon>
        <taxon>Pseudomonadati</taxon>
        <taxon>Bdellovibrionota</taxon>
        <taxon>Oligoflexia</taxon>
        <taxon>Silvanigrellales</taxon>
        <taxon>Silvanigrellaceae</taxon>
        <taxon>Silvanigrella</taxon>
    </lineage>
</organism>
<sequence length="450" mass="52674">MNILKQNKKNINLSIFLFPIILGIISFSIYVLFCINEFNYIISNSYKISANQLAKSISLPIKIKNIPAVMSLSSEAFITKNSDFIQIIDNEKLIFFHSENKLNNSHCEYNVNKEIIYYENEKIGEINYCFKIRYLSERNNIVLKIIFTIITISIMFSVTNSFYVYKKNKPIYELISNIGKINPSSPSFTYIPNSVKKNQEIIHIYNNINKIIYEFNKIFKEREDMKSQVLLGQLTQMIAHDIKKPFNLLKMMFLNNMNKSSKSDLMHNCIVEELNKNISYVDSLISDVMEIGKPNLLNIEEVELSILAKEVVTEIFEDIKCISKDFKHCKNVFIDKIKIKRVLINIISNALEANKYRGKIWIKTNNITLDNREYIEVSIKNDGSYIPESERKKIFEMFYTKNKKNGTGLGLYICHKIIKSHHGEIFFFSNFKTGTEFIFRIPCFNIYEQN</sequence>
<dbReference type="InterPro" id="IPR036890">
    <property type="entry name" value="HATPase_C_sf"/>
</dbReference>
<dbReference type="GO" id="GO:0000155">
    <property type="term" value="F:phosphorelay sensor kinase activity"/>
    <property type="evidence" value="ECO:0007669"/>
    <property type="project" value="TreeGrafter"/>
</dbReference>
<dbReference type="InterPro" id="IPR003594">
    <property type="entry name" value="HATPase_dom"/>
</dbReference>
<keyword evidence="4" id="KW-0472">Membrane</keyword>
<evidence type="ECO:0000256" key="2">
    <source>
        <dbReference type="ARBA" id="ARBA00012438"/>
    </source>
</evidence>
<reference evidence="6 7" key="1">
    <citation type="submission" date="2019-10" db="EMBL/GenBank/DDBJ databases">
        <title>New species of Slilvanegrellaceae.</title>
        <authorList>
            <person name="Pitt A."/>
            <person name="Hahn M.W."/>
        </authorList>
    </citation>
    <scope>NUCLEOTIDE SEQUENCE [LARGE SCALE GENOMIC DNA]</scope>
    <source>
        <strain evidence="6 7">SP-Ram-0.45-NSY-1</strain>
    </source>
</reference>
<protein>
    <recommendedName>
        <fullName evidence="2">histidine kinase</fullName>
        <ecNumber evidence="2">2.7.13.3</ecNumber>
    </recommendedName>
</protein>
<evidence type="ECO:0000313" key="7">
    <source>
        <dbReference type="Proteomes" id="UP000437748"/>
    </source>
</evidence>
<dbReference type="RefSeq" id="WP_153421344.1">
    <property type="nucleotide sequence ID" value="NZ_WFLM01000005.1"/>
</dbReference>
<dbReference type="OrthoDB" id="9804645at2"/>
<evidence type="ECO:0000256" key="1">
    <source>
        <dbReference type="ARBA" id="ARBA00000085"/>
    </source>
</evidence>
<evidence type="ECO:0000256" key="4">
    <source>
        <dbReference type="SAM" id="Phobius"/>
    </source>
</evidence>
<evidence type="ECO:0000259" key="5">
    <source>
        <dbReference type="PROSITE" id="PS50109"/>
    </source>
</evidence>
<dbReference type="SMART" id="SM00387">
    <property type="entry name" value="HATPase_c"/>
    <property type="match status" value="1"/>
</dbReference>
<proteinExistence type="predicted"/>
<dbReference type="PANTHER" id="PTHR43547">
    <property type="entry name" value="TWO-COMPONENT HISTIDINE KINASE"/>
    <property type="match status" value="1"/>
</dbReference>
<dbReference type="Gene3D" id="3.30.565.10">
    <property type="entry name" value="Histidine kinase-like ATPase, C-terminal domain"/>
    <property type="match status" value="1"/>
</dbReference>
<comment type="caution">
    <text evidence="6">The sequence shown here is derived from an EMBL/GenBank/DDBJ whole genome shotgun (WGS) entry which is preliminary data.</text>
</comment>
<dbReference type="Proteomes" id="UP000437748">
    <property type="component" value="Unassembled WGS sequence"/>
</dbReference>
<evidence type="ECO:0000256" key="3">
    <source>
        <dbReference type="ARBA" id="ARBA00022553"/>
    </source>
</evidence>
<accession>A0A6N6VU10</accession>
<dbReference type="AlphaFoldDB" id="A0A6N6VU10"/>
<feature type="transmembrane region" description="Helical" evidence="4">
    <location>
        <begin position="15"/>
        <end position="35"/>
    </location>
</feature>
<name>A0A6N6VU10_9BACT</name>
<dbReference type="SUPFAM" id="SSF55874">
    <property type="entry name" value="ATPase domain of HSP90 chaperone/DNA topoisomerase II/histidine kinase"/>
    <property type="match status" value="1"/>
</dbReference>
<keyword evidence="4" id="KW-1133">Transmembrane helix</keyword>
<keyword evidence="3" id="KW-0597">Phosphoprotein</keyword>
<gene>
    <name evidence="6" type="ORF">GCL60_13890</name>
</gene>
<comment type="catalytic activity">
    <reaction evidence="1">
        <text>ATP + protein L-histidine = ADP + protein N-phospho-L-histidine.</text>
        <dbReference type="EC" id="2.7.13.3"/>
    </reaction>
</comment>